<gene>
    <name evidence="5" type="ORF">KL86CLO1_11348</name>
</gene>
<feature type="domain" description="HTH luxR-type" evidence="4">
    <location>
        <begin position="762"/>
        <end position="827"/>
    </location>
</feature>
<organism evidence="5">
    <name type="scientific">uncultured Eubacteriales bacterium</name>
    <dbReference type="NCBI Taxonomy" id="172733"/>
    <lineage>
        <taxon>Bacteria</taxon>
        <taxon>Bacillati</taxon>
        <taxon>Bacillota</taxon>
        <taxon>Clostridia</taxon>
        <taxon>Eubacteriales</taxon>
        <taxon>environmental samples</taxon>
    </lineage>
</organism>
<dbReference type="InterPro" id="IPR027417">
    <property type="entry name" value="P-loop_NTPase"/>
</dbReference>
<dbReference type="PRINTS" id="PR00038">
    <property type="entry name" value="HTHLUXR"/>
</dbReference>
<dbReference type="InterPro" id="IPR036388">
    <property type="entry name" value="WH-like_DNA-bd_sf"/>
</dbReference>
<dbReference type="EMBL" id="FLUN01000001">
    <property type="protein sequence ID" value="SBW00483.1"/>
    <property type="molecule type" value="Genomic_DNA"/>
</dbReference>
<evidence type="ECO:0000256" key="3">
    <source>
        <dbReference type="ARBA" id="ARBA00023163"/>
    </source>
</evidence>
<dbReference type="SUPFAM" id="SSF52540">
    <property type="entry name" value="P-loop containing nucleoside triphosphate hydrolases"/>
    <property type="match status" value="1"/>
</dbReference>
<keyword evidence="1" id="KW-0805">Transcription regulation</keyword>
<dbReference type="SUPFAM" id="SSF46894">
    <property type="entry name" value="C-terminal effector domain of the bipartite response regulators"/>
    <property type="match status" value="1"/>
</dbReference>
<dbReference type="InterPro" id="IPR059106">
    <property type="entry name" value="WHD_MalT"/>
</dbReference>
<keyword evidence="2" id="KW-0238">DNA-binding</keyword>
<proteinExistence type="predicted"/>
<dbReference type="Pfam" id="PF00196">
    <property type="entry name" value="GerE"/>
    <property type="match status" value="1"/>
</dbReference>
<dbReference type="SUPFAM" id="SSF48452">
    <property type="entry name" value="TPR-like"/>
    <property type="match status" value="1"/>
</dbReference>
<keyword evidence="3" id="KW-0804">Transcription</keyword>
<dbReference type="Pfam" id="PF25873">
    <property type="entry name" value="WHD_MalT"/>
    <property type="match status" value="1"/>
</dbReference>
<dbReference type="CDD" id="cd06170">
    <property type="entry name" value="LuxR_C_like"/>
    <property type="match status" value="1"/>
</dbReference>
<name>A0A212JM15_9FIRM</name>
<evidence type="ECO:0000256" key="1">
    <source>
        <dbReference type="ARBA" id="ARBA00023015"/>
    </source>
</evidence>
<protein>
    <submittedName>
        <fullName evidence="5">Bacterial regulatory s, luxR family protein</fullName>
    </submittedName>
</protein>
<dbReference type="InterPro" id="IPR000792">
    <property type="entry name" value="Tscrpt_reg_LuxR_C"/>
</dbReference>
<evidence type="ECO:0000256" key="2">
    <source>
        <dbReference type="ARBA" id="ARBA00023125"/>
    </source>
</evidence>
<dbReference type="PROSITE" id="PS50043">
    <property type="entry name" value="HTH_LUXR_2"/>
    <property type="match status" value="1"/>
</dbReference>
<dbReference type="InterPro" id="IPR011990">
    <property type="entry name" value="TPR-like_helical_dom_sf"/>
</dbReference>
<accession>A0A212JM15</accession>
<dbReference type="GO" id="GO:0006355">
    <property type="term" value="P:regulation of DNA-templated transcription"/>
    <property type="evidence" value="ECO:0007669"/>
    <property type="project" value="InterPro"/>
</dbReference>
<evidence type="ECO:0000313" key="5">
    <source>
        <dbReference type="EMBL" id="SBW00483.1"/>
    </source>
</evidence>
<dbReference type="GO" id="GO:0003677">
    <property type="term" value="F:DNA binding"/>
    <property type="evidence" value="ECO:0007669"/>
    <property type="project" value="UniProtKB-KW"/>
</dbReference>
<dbReference type="InterPro" id="IPR016032">
    <property type="entry name" value="Sig_transdc_resp-reg_C-effctor"/>
</dbReference>
<dbReference type="PANTHER" id="PTHR44688:SF16">
    <property type="entry name" value="DNA-BINDING TRANSCRIPTIONAL ACTIVATOR DEVR_DOSR"/>
    <property type="match status" value="1"/>
</dbReference>
<dbReference type="AlphaFoldDB" id="A0A212JM15"/>
<sequence length="827" mass="93742">MPKQKIFNARALYFPEKLRKRMSQITEYPCTIIEAPMGYGKTTAVREYLVNTACRVLWQKVFSESVSGFWLAFCRQFRELDALRAEYLRQLGFPGDGTTKEKALELIVDALPSSGVIWVIDDYHLADCPEVAYFIEYLLWNELPDLHIVLTARYAHFINLDELALKGYVNHIRKDALELTQADIVSYYRLCGLSPKDNEVRRLYAYTEGWISALYLLMLSYQAEGAFTTPPNITALMEKTVYAPLSDEIKNFLMTVCLFDAFTLEQAAHMWQKGGSEKLMEEITGANAFIAWDGRSGAYQTHRIFAEFLRGLFEQKPPAEKQRLYGRAAAWYRQTGDCIPAMAYYELAQDFEGLLTVLELDQGHSLHNEHKEKLIAYMEACPDTLRQTHPVALLVYAICLFSYNETELFGATCAELSGILSGGALDEETARALSGEFEVLLSFGEYNDIEKMVAHYHRAAELLDRPTEFMDTRGGWTFGSPSVLYMFHRASGQLDKEVALLREGMVLYDHFAKGHGRGAELVMEAERDYLCGDFSSADIAVHKALHLAGGSKQEDILLCAVFLQARLAFCKGDYALAAYSLNNLREELERGGWYNLMHTMELCDAWIALNLGRTQELPQWIAEGDFFSSRLYFPAMGVFHIVYGRVLLARGDYAKLLGSMDGFLETASVFPNVLSQIYALIHAAAASEKLHRRDDALCRLREALSLALPDGLLMPFVENADLLKPVLEALSHEGTYREAARSILKLYLPYRQAAEQITREYFTEKRPELTEREAEIASLVAQGLSNGEIGAKLFITQNTVKTLMKRIFEKLGINSRTMLRQYVQARE</sequence>
<dbReference type="SMART" id="SM00421">
    <property type="entry name" value="HTH_LUXR"/>
    <property type="match status" value="1"/>
</dbReference>
<dbReference type="Gene3D" id="1.10.10.10">
    <property type="entry name" value="Winged helix-like DNA-binding domain superfamily/Winged helix DNA-binding domain"/>
    <property type="match status" value="1"/>
</dbReference>
<evidence type="ECO:0000259" key="4">
    <source>
        <dbReference type="PROSITE" id="PS50043"/>
    </source>
</evidence>
<reference evidence="5" key="1">
    <citation type="submission" date="2016-04" db="EMBL/GenBank/DDBJ databases">
        <authorList>
            <person name="Evans L.H."/>
            <person name="Alamgir A."/>
            <person name="Owens N."/>
            <person name="Weber N.D."/>
            <person name="Virtaneva K."/>
            <person name="Barbian K."/>
            <person name="Babar A."/>
            <person name="Rosenke K."/>
        </authorList>
    </citation>
    <scope>NUCLEOTIDE SEQUENCE</scope>
    <source>
        <strain evidence="5">86</strain>
    </source>
</reference>
<dbReference type="PROSITE" id="PS00622">
    <property type="entry name" value="HTH_LUXR_1"/>
    <property type="match status" value="1"/>
</dbReference>
<dbReference type="PANTHER" id="PTHR44688">
    <property type="entry name" value="DNA-BINDING TRANSCRIPTIONAL ACTIVATOR DEVR_DOSR"/>
    <property type="match status" value="1"/>
</dbReference>
<dbReference type="Gene3D" id="1.25.40.10">
    <property type="entry name" value="Tetratricopeptide repeat domain"/>
    <property type="match status" value="1"/>
</dbReference>